<evidence type="ECO:0000259" key="5">
    <source>
        <dbReference type="Pfam" id="PF04542"/>
    </source>
</evidence>
<feature type="domain" description="RNA polymerase sigma factor 70 region 4 type 2" evidence="6">
    <location>
        <begin position="141"/>
        <end position="188"/>
    </location>
</feature>
<evidence type="ECO:0000313" key="8">
    <source>
        <dbReference type="Proteomes" id="UP001172083"/>
    </source>
</evidence>
<name>A0ABT8LAY6_9BACT</name>
<dbReference type="InterPro" id="IPR013325">
    <property type="entry name" value="RNA_pol_sigma_r2"/>
</dbReference>
<dbReference type="InterPro" id="IPR013324">
    <property type="entry name" value="RNA_pol_sigma_r3/r4-like"/>
</dbReference>
<dbReference type="InterPro" id="IPR013249">
    <property type="entry name" value="RNA_pol_sigma70_r4_t2"/>
</dbReference>
<evidence type="ECO:0000256" key="2">
    <source>
        <dbReference type="ARBA" id="ARBA00023015"/>
    </source>
</evidence>
<organism evidence="7 8">
    <name type="scientific">Agaribacillus aureus</name>
    <dbReference type="NCBI Taxonomy" id="3051825"/>
    <lineage>
        <taxon>Bacteria</taxon>
        <taxon>Pseudomonadati</taxon>
        <taxon>Bacteroidota</taxon>
        <taxon>Cytophagia</taxon>
        <taxon>Cytophagales</taxon>
        <taxon>Splendidivirgaceae</taxon>
        <taxon>Agaribacillus</taxon>
    </lineage>
</organism>
<comment type="similarity">
    <text evidence="1">Belongs to the sigma-70 factor family. ECF subfamily.</text>
</comment>
<feature type="domain" description="RNA polymerase sigma-70 region 2" evidence="5">
    <location>
        <begin position="35"/>
        <end position="100"/>
    </location>
</feature>
<reference evidence="7" key="1">
    <citation type="submission" date="2023-06" db="EMBL/GenBank/DDBJ databases">
        <title>Genomic of Agaribacillus aureum.</title>
        <authorList>
            <person name="Wang G."/>
        </authorList>
    </citation>
    <scope>NUCLEOTIDE SEQUENCE</scope>
    <source>
        <strain evidence="7">BMA12</strain>
    </source>
</reference>
<dbReference type="InterPro" id="IPR039425">
    <property type="entry name" value="RNA_pol_sigma-70-like"/>
</dbReference>
<evidence type="ECO:0000256" key="3">
    <source>
        <dbReference type="ARBA" id="ARBA00023082"/>
    </source>
</evidence>
<dbReference type="Gene3D" id="1.10.10.10">
    <property type="entry name" value="Winged helix-like DNA-binding domain superfamily/Winged helix DNA-binding domain"/>
    <property type="match status" value="1"/>
</dbReference>
<dbReference type="RefSeq" id="WP_346760267.1">
    <property type="nucleotide sequence ID" value="NZ_JAUJEB010000005.1"/>
</dbReference>
<dbReference type="NCBIfam" id="TIGR02937">
    <property type="entry name" value="sigma70-ECF"/>
    <property type="match status" value="1"/>
</dbReference>
<evidence type="ECO:0000259" key="6">
    <source>
        <dbReference type="Pfam" id="PF08281"/>
    </source>
</evidence>
<dbReference type="Proteomes" id="UP001172083">
    <property type="component" value="Unassembled WGS sequence"/>
</dbReference>
<comment type="caution">
    <text evidence="7">The sequence shown here is derived from an EMBL/GenBank/DDBJ whole genome shotgun (WGS) entry which is preliminary data.</text>
</comment>
<evidence type="ECO:0000313" key="7">
    <source>
        <dbReference type="EMBL" id="MDN5214929.1"/>
    </source>
</evidence>
<dbReference type="CDD" id="cd06171">
    <property type="entry name" value="Sigma70_r4"/>
    <property type="match status" value="1"/>
</dbReference>
<protein>
    <submittedName>
        <fullName evidence="7">Sigma-70 family RNA polymerase sigma factor</fullName>
    </submittedName>
</protein>
<dbReference type="InterPro" id="IPR014284">
    <property type="entry name" value="RNA_pol_sigma-70_dom"/>
</dbReference>
<gene>
    <name evidence="7" type="ORF">QQ020_22810</name>
</gene>
<dbReference type="PANTHER" id="PTHR43133:SF46">
    <property type="entry name" value="RNA POLYMERASE SIGMA-70 FACTOR ECF SUBFAMILY"/>
    <property type="match status" value="1"/>
</dbReference>
<dbReference type="SUPFAM" id="SSF88946">
    <property type="entry name" value="Sigma2 domain of RNA polymerase sigma factors"/>
    <property type="match status" value="1"/>
</dbReference>
<dbReference type="EMBL" id="JAUJEB010000005">
    <property type="protein sequence ID" value="MDN5214929.1"/>
    <property type="molecule type" value="Genomic_DNA"/>
</dbReference>
<evidence type="ECO:0000256" key="1">
    <source>
        <dbReference type="ARBA" id="ARBA00010641"/>
    </source>
</evidence>
<dbReference type="Gene3D" id="1.10.1740.10">
    <property type="match status" value="1"/>
</dbReference>
<dbReference type="Pfam" id="PF08281">
    <property type="entry name" value="Sigma70_r4_2"/>
    <property type="match status" value="1"/>
</dbReference>
<dbReference type="InterPro" id="IPR036388">
    <property type="entry name" value="WH-like_DNA-bd_sf"/>
</dbReference>
<dbReference type="InterPro" id="IPR007627">
    <property type="entry name" value="RNA_pol_sigma70_r2"/>
</dbReference>
<dbReference type="PANTHER" id="PTHR43133">
    <property type="entry name" value="RNA POLYMERASE ECF-TYPE SIGMA FACTO"/>
    <property type="match status" value="1"/>
</dbReference>
<evidence type="ECO:0000256" key="4">
    <source>
        <dbReference type="ARBA" id="ARBA00023163"/>
    </source>
</evidence>
<sequence>MSATTDTIFFGRDDLSDREIWNRLRNGHKDALNYIFRRYVKMLYQYGYKFTADHKQIEDSIQEVFLTLWEKRDTLGETDRIKPYLFVIFRRKLIRALSSNNIIIDRNFEIQNYNFELTFSAEHHLIKGETEAVRKAKMAGYLSKLPKKKREVLYLRYYCDLEYDEIASVMDISYQSARNLMYKALKTLKSHFTSALFPLLITYFTFF</sequence>
<keyword evidence="3" id="KW-0731">Sigma factor</keyword>
<keyword evidence="8" id="KW-1185">Reference proteome</keyword>
<keyword evidence="2" id="KW-0805">Transcription regulation</keyword>
<dbReference type="Pfam" id="PF04542">
    <property type="entry name" value="Sigma70_r2"/>
    <property type="match status" value="1"/>
</dbReference>
<keyword evidence="4" id="KW-0804">Transcription</keyword>
<dbReference type="SUPFAM" id="SSF88659">
    <property type="entry name" value="Sigma3 and sigma4 domains of RNA polymerase sigma factors"/>
    <property type="match status" value="1"/>
</dbReference>
<accession>A0ABT8LAY6</accession>
<proteinExistence type="inferred from homology"/>